<evidence type="ECO:0000313" key="1">
    <source>
        <dbReference type="EMBL" id="NNG66427.1"/>
    </source>
</evidence>
<comment type="caution">
    <text evidence="1">The sequence shown here is derived from an EMBL/GenBank/DDBJ whole genome shotgun (WGS) entry which is preliminary data.</text>
</comment>
<dbReference type="Proteomes" id="UP000529861">
    <property type="component" value="Unassembled WGS sequence"/>
</dbReference>
<reference evidence="1 2" key="1">
    <citation type="submission" date="2020-04" db="EMBL/GenBank/DDBJ databases">
        <title>Draft genome sequence of Caldanaerobacter sunterraneus. strain 1523vc isolated from Griffin hot spring, Kamchatka, Russia.</title>
        <authorList>
            <person name="Toshchakov S.V."/>
            <person name="Podosokorskaya O.A."/>
            <person name="Kublanov I.V."/>
            <person name="Korzhenkov A."/>
            <person name="Patrushev M.V."/>
        </authorList>
    </citation>
    <scope>NUCLEOTIDE SEQUENCE [LARGE SCALE GENOMIC DNA]</scope>
    <source>
        <strain evidence="1 2">1523vc</strain>
    </source>
</reference>
<gene>
    <name evidence="1" type="ORF">HKI81_04130</name>
</gene>
<proteinExistence type="predicted"/>
<protein>
    <submittedName>
        <fullName evidence="1">Uncharacterized protein</fullName>
    </submittedName>
</protein>
<accession>A0A7Y2L722</accession>
<organism evidence="1 2">
    <name type="scientific">Caldanaerobacter subterraneus</name>
    <dbReference type="NCBI Taxonomy" id="911092"/>
    <lineage>
        <taxon>Bacteria</taxon>
        <taxon>Bacillati</taxon>
        <taxon>Bacillota</taxon>
        <taxon>Clostridia</taxon>
        <taxon>Thermoanaerobacterales</taxon>
        <taxon>Thermoanaerobacteraceae</taxon>
        <taxon>Caldanaerobacter</taxon>
    </lineage>
</organism>
<name>A0A7Y2L722_9THEO</name>
<dbReference type="EMBL" id="JABEQB010000008">
    <property type="protein sequence ID" value="NNG66427.1"/>
    <property type="molecule type" value="Genomic_DNA"/>
</dbReference>
<dbReference type="RefSeq" id="WP_170270622.1">
    <property type="nucleotide sequence ID" value="NZ_JABEQB010000008.1"/>
</dbReference>
<dbReference type="AlphaFoldDB" id="A0A7Y2L722"/>
<evidence type="ECO:0000313" key="2">
    <source>
        <dbReference type="Proteomes" id="UP000529861"/>
    </source>
</evidence>
<sequence length="64" mass="7428">MHNEILEALRPLALQNVGKYDFAVFPVNGYIVIKVFEKCFEKYNFEVHSLEEVNKIVEEIKAGL</sequence>